<dbReference type="EMBL" id="GBRH01174760">
    <property type="protein sequence ID" value="JAE23136.1"/>
    <property type="molecule type" value="Transcribed_RNA"/>
</dbReference>
<proteinExistence type="predicted"/>
<dbReference type="AlphaFoldDB" id="A0A0A9GKU1"/>
<accession>A0A0A9GKU1</accession>
<evidence type="ECO:0000313" key="1">
    <source>
        <dbReference type="EMBL" id="JAE23136.1"/>
    </source>
</evidence>
<name>A0A0A9GKU1_ARUDO</name>
<reference evidence="1" key="1">
    <citation type="submission" date="2014-09" db="EMBL/GenBank/DDBJ databases">
        <authorList>
            <person name="Magalhaes I.L.F."/>
            <person name="Oliveira U."/>
            <person name="Santos F.R."/>
            <person name="Vidigal T.H.D.A."/>
            <person name="Brescovit A.D."/>
            <person name="Santos A.J."/>
        </authorList>
    </citation>
    <scope>NUCLEOTIDE SEQUENCE</scope>
    <source>
        <tissue evidence="1">Shoot tissue taken approximately 20 cm above the soil surface</tissue>
    </source>
</reference>
<organism evidence="1">
    <name type="scientific">Arundo donax</name>
    <name type="common">Giant reed</name>
    <name type="synonym">Donax arundinaceus</name>
    <dbReference type="NCBI Taxonomy" id="35708"/>
    <lineage>
        <taxon>Eukaryota</taxon>
        <taxon>Viridiplantae</taxon>
        <taxon>Streptophyta</taxon>
        <taxon>Embryophyta</taxon>
        <taxon>Tracheophyta</taxon>
        <taxon>Spermatophyta</taxon>
        <taxon>Magnoliopsida</taxon>
        <taxon>Liliopsida</taxon>
        <taxon>Poales</taxon>
        <taxon>Poaceae</taxon>
        <taxon>PACMAD clade</taxon>
        <taxon>Arundinoideae</taxon>
        <taxon>Arundineae</taxon>
        <taxon>Arundo</taxon>
    </lineage>
</organism>
<protein>
    <submittedName>
        <fullName evidence="1">Uncharacterized protein</fullName>
    </submittedName>
</protein>
<reference evidence="1" key="2">
    <citation type="journal article" date="2015" name="Data Brief">
        <title>Shoot transcriptome of the giant reed, Arundo donax.</title>
        <authorList>
            <person name="Barrero R.A."/>
            <person name="Guerrero F.D."/>
            <person name="Moolhuijzen P."/>
            <person name="Goolsby J.A."/>
            <person name="Tidwell J."/>
            <person name="Bellgard S.E."/>
            <person name="Bellgard M.I."/>
        </authorList>
    </citation>
    <scope>NUCLEOTIDE SEQUENCE</scope>
    <source>
        <tissue evidence="1">Shoot tissue taken approximately 20 cm above the soil surface</tissue>
    </source>
</reference>
<sequence length="42" mass="4530">MQLQSCSGFFSVLLVLIFVVLNAQLATVPLTAAFAVRFGPFL</sequence>